<dbReference type="AlphaFoldDB" id="A0A0E1NV43"/>
<dbReference type="Proteomes" id="UP000001971">
    <property type="component" value="Chromosome"/>
</dbReference>
<dbReference type="PATRIC" id="fig|360102.15.peg.2444"/>
<dbReference type="Pfam" id="PF13689">
    <property type="entry name" value="DUF4154"/>
    <property type="match status" value="1"/>
</dbReference>
<accession>A0A0E1NV43</accession>
<dbReference type="GeneID" id="57974159"/>
<organism evidence="2 3">
    <name type="scientific">Yersinia pestis bv. Antiqua (strain Antiqua)</name>
    <dbReference type="NCBI Taxonomy" id="360102"/>
    <lineage>
        <taxon>Bacteria</taxon>
        <taxon>Pseudomonadati</taxon>
        <taxon>Pseudomonadota</taxon>
        <taxon>Gammaproteobacteria</taxon>
        <taxon>Enterobacterales</taxon>
        <taxon>Yersiniaceae</taxon>
        <taxon>Yersinia</taxon>
    </lineage>
</organism>
<dbReference type="EMBL" id="CP000308">
    <property type="protein sequence ID" value="ABG16002.1"/>
    <property type="molecule type" value="Genomic_DNA"/>
</dbReference>
<dbReference type="KEGG" id="ypa:YPA_4041"/>
<keyword evidence="1" id="KW-1133">Transmembrane helix</keyword>
<keyword evidence="1" id="KW-0472">Membrane</keyword>
<sequence precursor="true">MTTATCATNRVSDEHHEPPHRRIVRSRWWGVYLFLLSLLVAVPTPLLAASNINADILRERSDAAARMVLGIISYSRWPVAPPVIRLCVISPTDYAEMLFNPALMETTHPVQTQRYSLPNNSLNSKCDVVYLGHIELQQRQQLSIQLNGTPILTISEDYNECTFGSVFCLLLNDKQVSFKVNMDALARGGVRIHPSVLQLARKKANAR</sequence>
<dbReference type="InterPro" id="IPR025293">
    <property type="entry name" value="YfiR/HmsC-like"/>
</dbReference>
<evidence type="ECO:0000256" key="1">
    <source>
        <dbReference type="SAM" id="Phobius"/>
    </source>
</evidence>
<keyword evidence="1" id="KW-0812">Transmembrane</keyword>
<evidence type="ECO:0000313" key="2">
    <source>
        <dbReference type="EMBL" id="ABG16002.1"/>
    </source>
</evidence>
<name>A0A0E1NV43_YERPA</name>
<feature type="transmembrane region" description="Helical" evidence="1">
    <location>
        <begin position="29"/>
        <end position="48"/>
    </location>
</feature>
<proteinExistence type="predicted"/>
<dbReference type="HOGENOM" id="CLU_102469_0_0_6"/>
<evidence type="ECO:0000313" key="3">
    <source>
        <dbReference type="Proteomes" id="UP000001971"/>
    </source>
</evidence>
<protein>
    <submittedName>
        <fullName evidence="2">Putative membrane protein</fullName>
    </submittedName>
</protein>
<gene>
    <name evidence="2" type="ordered locus">YPA_4041</name>
</gene>
<reference evidence="2 3" key="1">
    <citation type="journal article" date="2006" name="J. Bacteriol.">
        <title>Complete genome sequence of Yersinia pestis strains Antiqua and Nepal516: evidence of gene reduction in an emerging pathogen.</title>
        <authorList>
            <person name="Chain P.S."/>
            <person name="Hu P."/>
            <person name="Malfatti S.A."/>
            <person name="Radnedge L."/>
            <person name="Larimer F."/>
            <person name="Vergez L.M."/>
            <person name="Worsham P."/>
            <person name="Chu M.C."/>
            <person name="Andersen G.L."/>
        </authorList>
    </citation>
    <scope>NUCLEOTIDE SEQUENCE [LARGE SCALE GENOMIC DNA]</scope>
    <source>
        <strain evidence="2 3">Antiqua</strain>
    </source>
</reference>
<dbReference type="RefSeq" id="WP_002209225.1">
    <property type="nucleotide sequence ID" value="NC_008150.1"/>
</dbReference>